<name>A0A437BYQ1_ORYJA</name>
<feature type="region of interest" description="Disordered" evidence="1">
    <location>
        <begin position="70"/>
        <end position="95"/>
    </location>
</feature>
<accession>A0A437BYQ1</accession>
<dbReference type="Proteomes" id="UP000283210">
    <property type="component" value="Unassembled WGS sequence"/>
</dbReference>
<dbReference type="EMBL" id="ML136651">
    <property type="protein sequence ID" value="RVE55603.1"/>
    <property type="molecule type" value="Genomic_DNA"/>
</dbReference>
<feature type="compositionally biased region" description="Acidic residues" evidence="1">
    <location>
        <begin position="70"/>
        <end position="82"/>
    </location>
</feature>
<evidence type="ECO:0000313" key="2">
    <source>
        <dbReference type="EMBL" id="RVE55603.1"/>
    </source>
</evidence>
<evidence type="ECO:0008006" key="4">
    <source>
        <dbReference type="Google" id="ProtNLM"/>
    </source>
</evidence>
<evidence type="ECO:0000313" key="3">
    <source>
        <dbReference type="Proteomes" id="UP000283210"/>
    </source>
</evidence>
<protein>
    <recommendedName>
        <fullName evidence="4">DDE Tnp4 domain-containing protein</fullName>
    </recommendedName>
</protein>
<sequence>MFLFCLSLRRWWPFTIRVSGCVTIGAASFTPMWTGPELEMHHTFVPHVVTVCAILHNICLCAGDTVAPEDDLEEDVGDDEGEPGSAGSLAGPTVC</sequence>
<keyword evidence="3" id="KW-1185">Reference proteome</keyword>
<reference evidence="2 3" key="1">
    <citation type="submission" date="2018-11" db="EMBL/GenBank/DDBJ databases">
        <authorList>
            <person name="Lopez-Roques C."/>
            <person name="Donnadieu C."/>
            <person name="Bouchez O."/>
            <person name="Klopp C."/>
            <person name="Cabau C."/>
            <person name="Zahm M."/>
        </authorList>
    </citation>
    <scope>NUCLEOTIDE SEQUENCE [LARGE SCALE GENOMIC DNA]</scope>
    <source>
        <strain evidence="2">RS831</strain>
        <tissue evidence="2">Whole body</tissue>
    </source>
</reference>
<gene>
    <name evidence="2" type="ORF">OJAV_G00234600</name>
</gene>
<evidence type="ECO:0000256" key="1">
    <source>
        <dbReference type="SAM" id="MobiDB-lite"/>
    </source>
</evidence>
<proteinExistence type="predicted"/>
<dbReference type="OrthoDB" id="8928178at2759"/>
<organism evidence="2 3">
    <name type="scientific">Oryzias javanicus</name>
    <name type="common">Javanese ricefish</name>
    <name type="synonym">Aplocheilus javanicus</name>
    <dbReference type="NCBI Taxonomy" id="123683"/>
    <lineage>
        <taxon>Eukaryota</taxon>
        <taxon>Metazoa</taxon>
        <taxon>Chordata</taxon>
        <taxon>Craniata</taxon>
        <taxon>Vertebrata</taxon>
        <taxon>Euteleostomi</taxon>
        <taxon>Actinopterygii</taxon>
        <taxon>Neopterygii</taxon>
        <taxon>Teleostei</taxon>
        <taxon>Neoteleostei</taxon>
        <taxon>Acanthomorphata</taxon>
        <taxon>Ovalentaria</taxon>
        <taxon>Atherinomorphae</taxon>
        <taxon>Beloniformes</taxon>
        <taxon>Adrianichthyidae</taxon>
        <taxon>Oryziinae</taxon>
        <taxon>Oryzias</taxon>
    </lineage>
</organism>
<dbReference type="AlphaFoldDB" id="A0A437BYQ1"/>
<reference evidence="2 3" key="2">
    <citation type="submission" date="2019-01" db="EMBL/GenBank/DDBJ databases">
        <title>A chromosome length genome reference of the Java medaka (oryzias javanicus).</title>
        <authorList>
            <person name="Herpin A."/>
            <person name="Takehana Y."/>
            <person name="Naruse K."/>
            <person name="Ansai S."/>
            <person name="Kawaguchi M."/>
        </authorList>
    </citation>
    <scope>NUCLEOTIDE SEQUENCE [LARGE SCALE GENOMIC DNA]</scope>
    <source>
        <strain evidence="2">RS831</strain>
        <tissue evidence="2">Whole body</tissue>
    </source>
</reference>